<name>A0A2G8RJ72_9RHOB</name>
<comment type="caution">
    <text evidence="1">The sequence shown here is derived from an EMBL/GenBank/DDBJ whole genome shotgun (WGS) entry which is preliminary data.</text>
</comment>
<organism evidence="1 2">
    <name type="scientific">Puniceibacterium antarcticum</name>
    <dbReference type="NCBI Taxonomy" id="1206336"/>
    <lineage>
        <taxon>Bacteria</taxon>
        <taxon>Pseudomonadati</taxon>
        <taxon>Pseudomonadota</taxon>
        <taxon>Alphaproteobacteria</taxon>
        <taxon>Rhodobacterales</taxon>
        <taxon>Paracoccaceae</taxon>
        <taxon>Puniceibacterium</taxon>
    </lineage>
</organism>
<evidence type="ECO:0000313" key="2">
    <source>
        <dbReference type="Proteomes" id="UP000231259"/>
    </source>
</evidence>
<sequence>MSLVPPSLRAVWQSAELLIAFHKNRNQTKRDTPFFWRPAQAFARLRAKPEDQEAVVVLRAAGDSEDVQIKMHPDKIVIRRDRPLGWSGVILEDEQIRIMLDDSVIRVDPDGSVVVERDAEKTHLEGTGAIFRFTPEVEIHVSADGERMSRHTEHQFDAFTPDGIVSRRK</sequence>
<reference evidence="1 2" key="1">
    <citation type="submission" date="2013-09" db="EMBL/GenBank/DDBJ databases">
        <title>Genome sequencing of Phaeobacter antarcticus sp. nov. SM1211.</title>
        <authorList>
            <person name="Zhang X.-Y."/>
            <person name="Liu C."/>
            <person name="Chen X.-L."/>
            <person name="Xie B.-B."/>
            <person name="Qin Q.-L."/>
            <person name="Rong J.-C."/>
            <person name="Zhang Y.-Z."/>
        </authorList>
    </citation>
    <scope>NUCLEOTIDE SEQUENCE [LARGE SCALE GENOMIC DNA]</scope>
    <source>
        <strain evidence="1 2">SM1211</strain>
    </source>
</reference>
<keyword evidence="2" id="KW-1185">Reference proteome</keyword>
<dbReference type="EMBL" id="AWWI01000039">
    <property type="protein sequence ID" value="PIL21451.1"/>
    <property type="molecule type" value="Genomic_DNA"/>
</dbReference>
<dbReference type="Proteomes" id="UP000231259">
    <property type="component" value="Unassembled WGS sequence"/>
</dbReference>
<dbReference type="AlphaFoldDB" id="A0A2G8RJ72"/>
<dbReference type="RefSeq" id="WP_245875560.1">
    <property type="nucleotide sequence ID" value="NZ_AWWI01000039.1"/>
</dbReference>
<evidence type="ECO:0000313" key="1">
    <source>
        <dbReference type="EMBL" id="PIL21451.1"/>
    </source>
</evidence>
<accession>A0A2G8RJ72</accession>
<gene>
    <name evidence="1" type="ORF">P775_04320</name>
</gene>
<protein>
    <submittedName>
        <fullName evidence="1">Uncharacterized protein</fullName>
    </submittedName>
</protein>
<proteinExistence type="predicted"/>